<dbReference type="InterPro" id="IPR049162">
    <property type="entry name" value="GH59_C"/>
</dbReference>
<dbReference type="Pfam" id="PF17387">
    <property type="entry name" value="Glyco_hydro_59M"/>
    <property type="match status" value="1"/>
</dbReference>
<dbReference type="Gene3D" id="3.20.20.80">
    <property type="entry name" value="Glycosidases"/>
    <property type="match status" value="1"/>
</dbReference>
<dbReference type="FunFam" id="3.20.20.70:FF:000091">
    <property type="entry name" value="galactocerebrosidase precursor"/>
    <property type="match status" value="1"/>
</dbReference>
<dbReference type="PANTHER" id="PTHR15172">
    <property type="entry name" value="GALACTOCEREBROSIDASE"/>
    <property type="match status" value="1"/>
</dbReference>
<evidence type="ECO:0000256" key="3">
    <source>
        <dbReference type="ARBA" id="ARBA00022729"/>
    </source>
</evidence>
<dbReference type="GO" id="GO:0016020">
    <property type="term" value="C:membrane"/>
    <property type="evidence" value="ECO:0007669"/>
    <property type="project" value="GOC"/>
</dbReference>
<evidence type="ECO:0000256" key="2">
    <source>
        <dbReference type="ARBA" id="ARBA00012657"/>
    </source>
</evidence>
<name>A0AA36BJN8_OCTVU</name>
<dbReference type="PRINTS" id="PR00850">
    <property type="entry name" value="GLHYDRLASE59"/>
</dbReference>
<evidence type="ECO:0000256" key="11">
    <source>
        <dbReference type="ARBA" id="ARBA00033098"/>
    </source>
</evidence>
<dbReference type="SUPFAM" id="SSF51445">
    <property type="entry name" value="(Trans)glycosidases"/>
    <property type="match status" value="1"/>
</dbReference>
<feature type="domain" description="Glycosyl hydrolase family 59 C-terminal lectin" evidence="15">
    <location>
        <begin position="541"/>
        <end position="718"/>
    </location>
</feature>
<evidence type="ECO:0000259" key="15">
    <source>
        <dbReference type="Pfam" id="PF21708"/>
    </source>
</evidence>
<evidence type="ECO:0000256" key="7">
    <source>
        <dbReference type="ARBA" id="ARBA00023098"/>
    </source>
</evidence>
<evidence type="ECO:0000256" key="10">
    <source>
        <dbReference type="ARBA" id="ARBA00023295"/>
    </source>
</evidence>
<reference evidence="16" key="1">
    <citation type="submission" date="2023-08" db="EMBL/GenBank/DDBJ databases">
        <authorList>
            <person name="Alioto T."/>
            <person name="Alioto T."/>
            <person name="Gomez Garrido J."/>
        </authorList>
    </citation>
    <scope>NUCLEOTIDE SEQUENCE</scope>
</reference>
<feature type="domain" description="Glycosyl hydrolase family 59 central" evidence="14">
    <location>
        <begin position="388"/>
        <end position="504"/>
    </location>
</feature>
<dbReference type="GO" id="GO:0004336">
    <property type="term" value="F:galactosylceramidase activity"/>
    <property type="evidence" value="ECO:0007669"/>
    <property type="project" value="UniProtKB-EC"/>
</dbReference>
<evidence type="ECO:0000313" key="16">
    <source>
        <dbReference type="EMBL" id="CAI9735676.1"/>
    </source>
</evidence>
<dbReference type="GO" id="GO:0006683">
    <property type="term" value="P:galactosylceramide catabolic process"/>
    <property type="evidence" value="ECO:0007669"/>
    <property type="project" value="InterPro"/>
</dbReference>
<feature type="domain" description="Glycosyl hydrolase family 59 catalytic" evidence="13">
    <location>
        <begin position="86"/>
        <end position="378"/>
    </location>
</feature>
<dbReference type="Gene3D" id="3.20.20.70">
    <property type="entry name" value="Aldolase class I"/>
    <property type="match status" value="1"/>
</dbReference>
<organism evidence="16 17">
    <name type="scientific">Octopus vulgaris</name>
    <name type="common">Common octopus</name>
    <dbReference type="NCBI Taxonomy" id="6645"/>
    <lineage>
        <taxon>Eukaryota</taxon>
        <taxon>Metazoa</taxon>
        <taxon>Spiralia</taxon>
        <taxon>Lophotrochozoa</taxon>
        <taxon>Mollusca</taxon>
        <taxon>Cephalopoda</taxon>
        <taxon>Coleoidea</taxon>
        <taxon>Octopodiformes</taxon>
        <taxon>Octopoda</taxon>
        <taxon>Incirrata</taxon>
        <taxon>Octopodidae</taxon>
        <taxon>Octopus</taxon>
    </lineage>
</organism>
<protein>
    <recommendedName>
        <fullName evidence="2">galactosylceramidase</fullName>
        <ecNumber evidence="2">3.2.1.46</ecNumber>
    </recommendedName>
    <alternativeName>
        <fullName evidence="11">Galactosylceramidase</fullName>
    </alternativeName>
</protein>
<dbReference type="InterPro" id="IPR001286">
    <property type="entry name" value="Glyco_hydro_59"/>
</dbReference>
<feature type="active site" description="Nucleophile" evidence="12">
    <location>
        <position position="304"/>
    </location>
</feature>
<evidence type="ECO:0000256" key="9">
    <source>
        <dbReference type="ARBA" id="ARBA00023180"/>
    </source>
</evidence>
<keyword evidence="9" id="KW-0325">Glycoprotein</keyword>
<proteinExistence type="inferred from homology"/>
<keyword evidence="6" id="KW-0442">Lipid degradation</keyword>
<evidence type="ECO:0000256" key="12">
    <source>
        <dbReference type="PIRSR" id="PIRSR601286-50"/>
    </source>
</evidence>
<keyword evidence="4" id="KW-0378">Hydrolase</keyword>
<evidence type="ECO:0000256" key="5">
    <source>
        <dbReference type="ARBA" id="ARBA00022919"/>
    </source>
</evidence>
<evidence type="ECO:0000256" key="8">
    <source>
        <dbReference type="ARBA" id="ARBA00023157"/>
    </source>
</evidence>
<evidence type="ECO:0000259" key="14">
    <source>
        <dbReference type="Pfam" id="PF17387"/>
    </source>
</evidence>
<dbReference type="InterPro" id="IPR017853">
    <property type="entry name" value="GH"/>
</dbReference>
<keyword evidence="8" id="KW-1015">Disulfide bond</keyword>
<dbReference type="InterPro" id="IPR035394">
    <property type="entry name" value="Glyco_hydro_59_dom"/>
</dbReference>
<comment type="similarity">
    <text evidence="1">Belongs to the glycosyl hydrolase 59 family.</text>
</comment>
<sequence>MLTHIPTRHKHTDQLFDFPVFCHLLHKLKLFSLGDASQRIMSRSNYYLLGRSCSPLFMLWFLLTTATASSFQTYNVDQTSGTGRRFDGIGGLSGGGATSKLLVNYPEKQRNEILDYLFKPGFGASLQILKVEIGGDAQSTDGSEASHMHNSWEENYFRGYEWWLLKEAKKRNPSIKLYCLPWGFPHWIGNGTLSPYTTPLVTATYVTKWILGAKTHHNLTMDYVGIWNERTFTADYIKILRKILNTSGLSHVQIVAADGGWSIADAMLKDEELQAAVSYIGVHYPGTVTTDKAMKTGRPLWSSEDYSTFNDNVGAGCWARILNQNYVNGYMTSTISWNLIASYYSTLPFNRCGLMTAYEPWSGHYEVNSPIWVTAHTTHFAGIGWKYLKHDSGVGKFKKGGSYVSLVSPSNKDLTIVIETMSHNHSYCIRPALPKYTVEPQDVTIQLDSSFSFVKQFYIWFSELSFTQKASVLFQQQKPIPVINGQVNLTLGVDQVITLTTVKHDQPQPYGNVPPSAPFPTMYAEDFEGYPLYAEPYNFAQQTGSFEVVQVGEPYNKVMRQMVLETPVAWCLADYGNTSITVIGNSSAWIDTYVEVKARIGEVNGSKEVFIASRVSQGGCSTLSSRGVFLFVDPISKTYHLYGDIAKTKAYLNGTISETEPDWNKIGLYTKGGIVIGLLNEKIIFSTLVEDIYQKPGFVGLGTYPYGIADFDMFFVEEI</sequence>
<dbReference type="FunFam" id="3.20.20.80:FF:000026">
    <property type="entry name" value="galactocerebrosidase precursor"/>
    <property type="match status" value="1"/>
</dbReference>
<keyword evidence="7" id="KW-0443">Lipid metabolism</keyword>
<dbReference type="EMBL" id="OX597831">
    <property type="protein sequence ID" value="CAI9735676.1"/>
    <property type="molecule type" value="Genomic_DNA"/>
</dbReference>
<evidence type="ECO:0000256" key="6">
    <source>
        <dbReference type="ARBA" id="ARBA00022963"/>
    </source>
</evidence>
<dbReference type="Proteomes" id="UP001162480">
    <property type="component" value="Chromosome 18"/>
</dbReference>
<accession>A0AA36BJN8</accession>
<evidence type="ECO:0000259" key="13">
    <source>
        <dbReference type="Pfam" id="PF02057"/>
    </source>
</evidence>
<dbReference type="PANTHER" id="PTHR15172:SF1">
    <property type="entry name" value="GALACTOCEREBROSIDASE"/>
    <property type="match status" value="1"/>
</dbReference>
<evidence type="ECO:0000256" key="4">
    <source>
        <dbReference type="ARBA" id="ARBA00022801"/>
    </source>
</evidence>
<dbReference type="InterPro" id="IPR049161">
    <property type="entry name" value="GH59_cat"/>
</dbReference>
<keyword evidence="3" id="KW-0732">Signal</keyword>
<keyword evidence="17" id="KW-1185">Reference proteome</keyword>
<evidence type="ECO:0000313" key="17">
    <source>
        <dbReference type="Proteomes" id="UP001162480"/>
    </source>
</evidence>
<dbReference type="GO" id="GO:0005764">
    <property type="term" value="C:lysosome"/>
    <property type="evidence" value="ECO:0007669"/>
    <property type="project" value="TreeGrafter"/>
</dbReference>
<dbReference type="InterPro" id="IPR013785">
    <property type="entry name" value="Aldolase_TIM"/>
</dbReference>
<dbReference type="Pfam" id="PF02057">
    <property type="entry name" value="Glyco_hydro_59"/>
    <property type="match status" value="1"/>
</dbReference>
<feature type="active site" description="Proton donor/acceptor" evidence="12">
    <location>
        <position position="229"/>
    </location>
</feature>
<keyword evidence="10" id="KW-0326">Glycosidase</keyword>
<gene>
    <name evidence="16" type="ORF">OCTVUL_1B020338</name>
</gene>
<dbReference type="Gene3D" id="2.60.120.560">
    <property type="entry name" value="Exo-inulinase, domain 1"/>
    <property type="match status" value="1"/>
</dbReference>
<dbReference type="Pfam" id="PF21708">
    <property type="entry name" value="Glyco_hydro_59_C"/>
    <property type="match status" value="1"/>
</dbReference>
<dbReference type="EC" id="3.2.1.46" evidence="2"/>
<keyword evidence="5" id="KW-0746">Sphingolipid metabolism</keyword>
<evidence type="ECO:0000256" key="1">
    <source>
        <dbReference type="ARBA" id="ARBA00005637"/>
    </source>
</evidence>
<dbReference type="AlphaFoldDB" id="A0AA36BJN8"/>